<organism evidence="3 4">
    <name type="scientific">Angomonas deanei</name>
    <dbReference type="NCBI Taxonomy" id="59799"/>
    <lineage>
        <taxon>Eukaryota</taxon>
        <taxon>Discoba</taxon>
        <taxon>Euglenozoa</taxon>
        <taxon>Kinetoplastea</taxon>
        <taxon>Metakinetoplastina</taxon>
        <taxon>Trypanosomatida</taxon>
        <taxon>Trypanosomatidae</taxon>
        <taxon>Strigomonadinae</taxon>
        <taxon>Angomonas</taxon>
    </lineage>
</organism>
<keyword evidence="4" id="KW-1185">Reference proteome</keyword>
<evidence type="ECO:0000313" key="3">
    <source>
        <dbReference type="EMBL" id="CAD2221761.1"/>
    </source>
</evidence>
<protein>
    <submittedName>
        <fullName evidence="3">Uncharacterized protein</fullName>
    </submittedName>
</protein>
<dbReference type="AlphaFoldDB" id="A0A7G2CRY3"/>
<feature type="coiled-coil region" evidence="1">
    <location>
        <begin position="551"/>
        <end position="590"/>
    </location>
</feature>
<proteinExistence type="predicted"/>
<evidence type="ECO:0000313" key="4">
    <source>
        <dbReference type="Proteomes" id="UP000515908"/>
    </source>
</evidence>
<gene>
    <name evidence="3" type="ORF">ADEAN_000929600</name>
</gene>
<feature type="chain" id="PRO_5028883421" evidence="2">
    <location>
        <begin position="19"/>
        <end position="651"/>
    </location>
</feature>
<dbReference type="EMBL" id="LR877166">
    <property type="protein sequence ID" value="CAD2221761.1"/>
    <property type="molecule type" value="Genomic_DNA"/>
</dbReference>
<dbReference type="VEuPathDB" id="TriTrypDB:ADEAN_000929600"/>
<feature type="signal peptide" evidence="2">
    <location>
        <begin position="1"/>
        <end position="18"/>
    </location>
</feature>
<evidence type="ECO:0000256" key="2">
    <source>
        <dbReference type="SAM" id="SignalP"/>
    </source>
</evidence>
<evidence type="ECO:0000256" key="1">
    <source>
        <dbReference type="SAM" id="Coils"/>
    </source>
</evidence>
<sequence length="651" mass="74595">MRRFILVGLLLLATLIEALDQSPGILRDDKGDVVFTTKCAQTPTISLFSTKPPRTIDQEYTAFVSRLLKEQLPHFEWLGYTNPFTLPFHIRYVQVKDGKEPRHHALYKMVESSDQLYLAPTLLEYRKPEETNNFLMEEEDPTFQVHSDVFPVANTSTTSIDIRKFATAFSAYFTMRLLPTVQRVRSMGEIVEAVKARLEMVKDQSVAFAPTIVVVAYVDLSEKNKEDAAYKVASLSALSASAAESVLCFVSSSPLPDGWPNKPNQICYRRFDEMTGTASKEDTKGVVCVENIMEVVRDTSKDHFSLLGGTHKMHQIQRRPLTYRPLRQLRTTEQLHFELTKYQRRLVFIAFLSQKDPFFHQHRQVLSDFRLRRDKRDPSSLVGMTPVEVFWVDADAFPRLAEQLGATKIPSLFVGMRLLTDTVYYSSDPVYAFHQINHFDLNATAGVADRKPESKEDLQPEFPTVVKQLLNMLTYRNLESTLGFQPVRRRALALEISSGAVEPEEEPKNEYVQAGHRYFPQQAESFPSAEALVGAAAGQPKYMPKNMDKIKEEMERRKAQKKARMMNKTMESVEQHKNETTTMAEEAKKEAAQDAKSKVRRVTDVSQYPKRSAMEDEKLWAAEIKKSTPLYFGFEEETLFFRNSLEYPKQP</sequence>
<accession>A0A7G2CRY3</accession>
<name>A0A7G2CRY3_9TRYP</name>
<reference evidence="3 4" key="1">
    <citation type="submission" date="2020-08" db="EMBL/GenBank/DDBJ databases">
        <authorList>
            <person name="Newling K."/>
            <person name="Davey J."/>
            <person name="Forrester S."/>
        </authorList>
    </citation>
    <scope>NUCLEOTIDE SEQUENCE [LARGE SCALE GENOMIC DNA]</scope>
    <source>
        <strain evidence="4">Crithidia deanei Carvalho (ATCC PRA-265)</strain>
    </source>
</reference>
<dbReference type="Proteomes" id="UP000515908">
    <property type="component" value="Chromosome 22"/>
</dbReference>
<keyword evidence="2" id="KW-0732">Signal</keyword>
<keyword evidence="1" id="KW-0175">Coiled coil</keyword>